<dbReference type="AlphaFoldDB" id="A0AAD7MBX6"/>
<gene>
    <name evidence="2" type="ORF">B0H17DRAFT_1190667</name>
</gene>
<protein>
    <submittedName>
        <fullName evidence="2">Uncharacterized protein</fullName>
    </submittedName>
</protein>
<dbReference type="EMBL" id="JARKIE010000002">
    <property type="protein sequence ID" value="KAJ7709459.1"/>
    <property type="molecule type" value="Genomic_DNA"/>
</dbReference>
<evidence type="ECO:0000313" key="3">
    <source>
        <dbReference type="Proteomes" id="UP001221757"/>
    </source>
</evidence>
<evidence type="ECO:0000313" key="2">
    <source>
        <dbReference type="EMBL" id="KAJ7709459.1"/>
    </source>
</evidence>
<proteinExistence type="predicted"/>
<accession>A0AAD7MBX6</accession>
<feature type="region of interest" description="Disordered" evidence="1">
    <location>
        <begin position="191"/>
        <end position="220"/>
    </location>
</feature>
<organism evidence="2 3">
    <name type="scientific">Mycena rosella</name>
    <name type="common">Pink bonnet</name>
    <name type="synonym">Agaricus rosellus</name>
    <dbReference type="NCBI Taxonomy" id="1033263"/>
    <lineage>
        <taxon>Eukaryota</taxon>
        <taxon>Fungi</taxon>
        <taxon>Dikarya</taxon>
        <taxon>Basidiomycota</taxon>
        <taxon>Agaricomycotina</taxon>
        <taxon>Agaricomycetes</taxon>
        <taxon>Agaricomycetidae</taxon>
        <taxon>Agaricales</taxon>
        <taxon>Marasmiineae</taxon>
        <taxon>Mycenaceae</taxon>
        <taxon>Mycena</taxon>
    </lineage>
</organism>
<sequence>MTMQSFELAADEILQLIDAERADACTTLREHMRKAEAQCTAFRKTAYATHAANVAINAQCNQDIVQLTKALQDLQRTLQQAGIYHSQGHLTFGPQWGAIVRGFRPGSEHEPPLLMTPEDVVRALETQRQENEWWRRRDSSQIFRHELAATRNGGMYGVQCAENNASVYMPLLPSPDFGLKRKVGMASDGSEFATKRSRSTEHSPDMQGVATWGTNPGLNLPRPTFSPRTEDMPRIMPAFNQFNLPCPTSSARTCTSAVATQVPRPASNSPPSVCNDRLLTAPPALEHWRCALVVPSIETRSPPACILPPLGALVGAHACSYYMWFAIRSFLFHRMSDPEPQPLTVRAAHSTEEWEIKLHNKKDGTVEYVYNDASFSNDGAACACGMPPLDSKILRKLTLRADGSPIQSADFASRALQELLCADLELSHAKLQFEQTDDAVLEALAWPAERRAQRAEARANIFRNSWDRSFAPAPLELPDILARRAWILRFRDVLQDWPDFAASMGMSPPVEEDTDALVTYEQRLIAFYLQTVSNTLGVHPARPVQRPDVDSLPELYRNIISPD</sequence>
<name>A0AAD7MBX6_MYCRO</name>
<reference evidence="2" key="1">
    <citation type="submission" date="2023-03" db="EMBL/GenBank/DDBJ databases">
        <title>Massive genome expansion in bonnet fungi (Mycena s.s.) driven by repeated elements and novel gene families across ecological guilds.</title>
        <authorList>
            <consortium name="Lawrence Berkeley National Laboratory"/>
            <person name="Harder C.B."/>
            <person name="Miyauchi S."/>
            <person name="Viragh M."/>
            <person name="Kuo A."/>
            <person name="Thoen E."/>
            <person name="Andreopoulos B."/>
            <person name="Lu D."/>
            <person name="Skrede I."/>
            <person name="Drula E."/>
            <person name="Henrissat B."/>
            <person name="Morin E."/>
            <person name="Kohler A."/>
            <person name="Barry K."/>
            <person name="LaButti K."/>
            <person name="Morin E."/>
            <person name="Salamov A."/>
            <person name="Lipzen A."/>
            <person name="Mereny Z."/>
            <person name="Hegedus B."/>
            <person name="Baldrian P."/>
            <person name="Stursova M."/>
            <person name="Weitz H."/>
            <person name="Taylor A."/>
            <person name="Grigoriev I.V."/>
            <person name="Nagy L.G."/>
            <person name="Martin F."/>
            <person name="Kauserud H."/>
        </authorList>
    </citation>
    <scope>NUCLEOTIDE SEQUENCE</scope>
    <source>
        <strain evidence="2">CBHHK067</strain>
    </source>
</reference>
<dbReference type="Proteomes" id="UP001221757">
    <property type="component" value="Unassembled WGS sequence"/>
</dbReference>
<evidence type="ECO:0000256" key="1">
    <source>
        <dbReference type="SAM" id="MobiDB-lite"/>
    </source>
</evidence>
<comment type="caution">
    <text evidence="2">The sequence shown here is derived from an EMBL/GenBank/DDBJ whole genome shotgun (WGS) entry which is preliminary data.</text>
</comment>
<keyword evidence="3" id="KW-1185">Reference proteome</keyword>